<dbReference type="AlphaFoldDB" id="A0AAV5I5Z1"/>
<protein>
    <submittedName>
        <fullName evidence="1">Uncharacterized protein</fullName>
    </submittedName>
</protein>
<name>A0AAV5I5Z1_9ROSI</name>
<evidence type="ECO:0000313" key="1">
    <source>
        <dbReference type="EMBL" id="GKU93724.1"/>
    </source>
</evidence>
<sequence length="51" mass="5771">MSTIMIKNSMNFDESFLWSIETGQSTKQAWTKLVLKLALQALGSMFDRASN</sequence>
<proteinExistence type="predicted"/>
<comment type="caution">
    <text evidence="1">The sequence shown here is derived from an EMBL/GenBank/DDBJ whole genome shotgun (WGS) entry which is preliminary data.</text>
</comment>
<dbReference type="Proteomes" id="UP001054252">
    <property type="component" value="Unassembled WGS sequence"/>
</dbReference>
<organism evidence="1 2">
    <name type="scientific">Rubroshorea leprosula</name>
    <dbReference type="NCBI Taxonomy" id="152421"/>
    <lineage>
        <taxon>Eukaryota</taxon>
        <taxon>Viridiplantae</taxon>
        <taxon>Streptophyta</taxon>
        <taxon>Embryophyta</taxon>
        <taxon>Tracheophyta</taxon>
        <taxon>Spermatophyta</taxon>
        <taxon>Magnoliopsida</taxon>
        <taxon>eudicotyledons</taxon>
        <taxon>Gunneridae</taxon>
        <taxon>Pentapetalae</taxon>
        <taxon>rosids</taxon>
        <taxon>malvids</taxon>
        <taxon>Malvales</taxon>
        <taxon>Dipterocarpaceae</taxon>
        <taxon>Rubroshorea</taxon>
    </lineage>
</organism>
<dbReference type="EMBL" id="BPVZ01000007">
    <property type="protein sequence ID" value="GKU93724.1"/>
    <property type="molecule type" value="Genomic_DNA"/>
</dbReference>
<reference evidence="1 2" key="1">
    <citation type="journal article" date="2021" name="Commun. Biol.">
        <title>The genome of Shorea leprosula (Dipterocarpaceae) highlights the ecological relevance of drought in aseasonal tropical rainforests.</title>
        <authorList>
            <person name="Ng K.K.S."/>
            <person name="Kobayashi M.J."/>
            <person name="Fawcett J.A."/>
            <person name="Hatakeyama M."/>
            <person name="Paape T."/>
            <person name="Ng C.H."/>
            <person name="Ang C.C."/>
            <person name="Tnah L.H."/>
            <person name="Lee C.T."/>
            <person name="Nishiyama T."/>
            <person name="Sese J."/>
            <person name="O'Brien M.J."/>
            <person name="Copetti D."/>
            <person name="Mohd Noor M.I."/>
            <person name="Ong R.C."/>
            <person name="Putra M."/>
            <person name="Sireger I.Z."/>
            <person name="Indrioko S."/>
            <person name="Kosugi Y."/>
            <person name="Izuno A."/>
            <person name="Isagi Y."/>
            <person name="Lee S.L."/>
            <person name="Shimizu K.K."/>
        </authorList>
    </citation>
    <scope>NUCLEOTIDE SEQUENCE [LARGE SCALE GENOMIC DNA]</scope>
    <source>
        <strain evidence="1">214</strain>
    </source>
</reference>
<evidence type="ECO:0000313" key="2">
    <source>
        <dbReference type="Proteomes" id="UP001054252"/>
    </source>
</evidence>
<accession>A0AAV5I5Z1</accession>
<gene>
    <name evidence="1" type="ORF">SLEP1_g7292</name>
</gene>
<keyword evidence="2" id="KW-1185">Reference proteome</keyword>